<evidence type="ECO:0000313" key="1">
    <source>
        <dbReference type="EMBL" id="NYJ32799.1"/>
    </source>
</evidence>
<reference evidence="1 2" key="1">
    <citation type="submission" date="2020-07" db="EMBL/GenBank/DDBJ databases">
        <title>Sequencing the genomes of 1000 actinobacteria strains.</title>
        <authorList>
            <person name="Klenk H.-P."/>
        </authorList>
    </citation>
    <scope>NUCLEOTIDE SEQUENCE [LARGE SCALE GENOMIC DNA]</scope>
    <source>
        <strain evidence="1 2">DSM 44442</strain>
    </source>
</reference>
<protein>
    <submittedName>
        <fullName evidence="1">DNA-binding CsgD family transcriptional regulator</fullName>
    </submittedName>
</protein>
<dbReference type="AlphaFoldDB" id="A0A7Z0EJ24"/>
<dbReference type="SUPFAM" id="SSF46689">
    <property type="entry name" value="Homeodomain-like"/>
    <property type="match status" value="1"/>
</dbReference>
<gene>
    <name evidence="1" type="ORF">HNR10_000680</name>
</gene>
<comment type="caution">
    <text evidence="1">The sequence shown here is derived from an EMBL/GenBank/DDBJ whole genome shotgun (WGS) entry which is preliminary data.</text>
</comment>
<dbReference type="Gene3D" id="1.10.10.60">
    <property type="entry name" value="Homeodomain-like"/>
    <property type="match status" value="1"/>
</dbReference>
<name>A0A7Z0EJ24_9ACTN</name>
<keyword evidence="1" id="KW-0238">DNA-binding</keyword>
<proteinExistence type="predicted"/>
<dbReference type="GO" id="GO:0003677">
    <property type="term" value="F:DNA binding"/>
    <property type="evidence" value="ECO:0007669"/>
    <property type="project" value="UniProtKB-KW"/>
</dbReference>
<organism evidence="1 2">
    <name type="scientific">Nocardiopsis aegyptia</name>
    <dbReference type="NCBI Taxonomy" id="220378"/>
    <lineage>
        <taxon>Bacteria</taxon>
        <taxon>Bacillati</taxon>
        <taxon>Actinomycetota</taxon>
        <taxon>Actinomycetes</taxon>
        <taxon>Streptosporangiales</taxon>
        <taxon>Nocardiopsidaceae</taxon>
        <taxon>Nocardiopsis</taxon>
    </lineage>
</organism>
<sequence>MRANSSLTPSQRERAIAWFEQGMADQSVATSLGVSRWAVRSLYRRWRIHGPGALVAKQAK</sequence>
<dbReference type="Proteomes" id="UP000572051">
    <property type="component" value="Unassembled WGS sequence"/>
</dbReference>
<dbReference type="InterPro" id="IPR009057">
    <property type="entry name" value="Homeodomain-like_sf"/>
</dbReference>
<dbReference type="RefSeq" id="WP_179819765.1">
    <property type="nucleotide sequence ID" value="NZ_JACCFS010000001.1"/>
</dbReference>
<dbReference type="EMBL" id="JACCFS010000001">
    <property type="protein sequence ID" value="NYJ32799.1"/>
    <property type="molecule type" value="Genomic_DNA"/>
</dbReference>
<keyword evidence="2" id="KW-1185">Reference proteome</keyword>
<accession>A0A7Z0EJ24</accession>
<evidence type="ECO:0000313" key="2">
    <source>
        <dbReference type="Proteomes" id="UP000572051"/>
    </source>
</evidence>